<reference evidence="1 2" key="1">
    <citation type="submission" date="2019-05" db="EMBL/GenBank/DDBJ databases">
        <title>Another draft genome of Portunus trituberculatus and its Hox gene families provides insights of decapod evolution.</title>
        <authorList>
            <person name="Jeong J.-H."/>
            <person name="Song I."/>
            <person name="Kim S."/>
            <person name="Choi T."/>
            <person name="Kim D."/>
            <person name="Ryu S."/>
            <person name="Kim W."/>
        </authorList>
    </citation>
    <scope>NUCLEOTIDE SEQUENCE [LARGE SCALE GENOMIC DNA]</scope>
    <source>
        <tissue evidence="1">Muscle</tissue>
    </source>
</reference>
<name>A0A5B7HCW1_PORTR</name>
<accession>A0A5B7HCW1</accession>
<evidence type="ECO:0000313" key="2">
    <source>
        <dbReference type="Proteomes" id="UP000324222"/>
    </source>
</evidence>
<keyword evidence="2" id="KW-1185">Reference proteome</keyword>
<evidence type="ECO:0000313" key="1">
    <source>
        <dbReference type="EMBL" id="MPC70150.1"/>
    </source>
</evidence>
<protein>
    <submittedName>
        <fullName evidence="1">Uncharacterized protein</fullName>
    </submittedName>
</protein>
<dbReference type="OrthoDB" id="7554032at2759"/>
<dbReference type="EMBL" id="VSRR010030635">
    <property type="protein sequence ID" value="MPC70150.1"/>
    <property type="molecule type" value="Genomic_DNA"/>
</dbReference>
<proteinExistence type="predicted"/>
<dbReference type="AlphaFoldDB" id="A0A5B7HCW1"/>
<comment type="caution">
    <text evidence="1">The sequence shown here is derived from an EMBL/GenBank/DDBJ whole genome shotgun (WGS) entry which is preliminary data.</text>
</comment>
<sequence>MNRNGEILEEFVDEMELENLNVTLAGGCVSHMWIDEDGVVDIVSDHNMLVMEGRMQSGSEVRVVGKERRWKLRDVGWENYQVDLSERRWDDDVSVYDVEHLNERLVENVRSAAENQIGFVRVGRRKRVCKPWWNDEIREARKERKRMRRQCKWLRKKRHESDEVENEFLNAGAAYVKQQRSLK</sequence>
<organism evidence="1 2">
    <name type="scientific">Portunus trituberculatus</name>
    <name type="common">Swimming crab</name>
    <name type="synonym">Neptunus trituberculatus</name>
    <dbReference type="NCBI Taxonomy" id="210409"/>
    <lineage>
        <taxon>Eukaryota</taxon>
        <taxon>Metazoa</taxon>
        <taxon>Ecdysozoa</taxon>
        <taxon>Arthropoda</taxon>
        <taxon>Crustacea</taxon>
        <taxon>Multicrustacea</taxon>
        <taxon>Malacostraca</taxon>
        <taxon>Eumalacostraca</taxon>
        <taxon>Eucarida</taxon>
        <taxon>Decapoda</taxon>
        <taxon>Pleocyemata</taxon>
        <taxon>Brachyura</taxon>
        <taxon>Eubrachyura</taxon>
        <taxon>Portunoidea</taxon>
        <taxon>Portunidae</taxon>
        <taxon>Portuninae</taxon>
        <taxon>Portunus</taxon>
    </lineage>
</organism>
<dbReference type="Proteomes" id="UP000324222">
    <property type="component" value="Unassembled WGS sequence"/>
</dbReference>
<gene>
    <name evidence="1" type="ORF">E2C01_064389</name>
</gene>